<gene>
    <name evidence="7" type="ORF">FE257_012928</name>
</gene>
<dbReference type="Pfam" id="PF00172">
    <property type="entry name" value="Zn_clus"/>
    <property type="match status" value="1"/>
</dbReference>
<keyword evidence="8" id="KW-1185">Reference proteome</keyword>
<organism evidence="7 8">
    <name type="scientific">Aspergillus nanangensis</name>
    <dbReference type="NCBI Taxonomy" id="2582783"/>
    <lineage>
        <taxon>Eukaryota</taxon>
        <taxon>Fungi</taxon>
        <taxon>Dikarya</taxon>
        <taxon>Ascomycota</taxon>
        <taxon>Pezizomycotina</taxon>
        <taxon>Eurotiomycetes</taxon>
        <taxon>Eurotiomycetidae</taxon>
        <taxon>Eurotiales</taxon>
        <taxon>Aspergillaceae</taxon>
        <taxon>Aspergillus</taxon>
        <taxon>Aspergillus subgen. Circumdati</taxon>
    </lineage>
</organism>
<keyword evidence="3" id="KW-0238">DNA-binding</keyword>
<evidence type="ECO:0000256" key="5">
    <source>
        <dbReference type="ARBA" id="ARBA00023242"/>
    </source>
</evidence>
<proteinExistence type="predicted"/>
<dbReference type="InterPro" id="IPR007219">
    <property type="entry name" value="XnlR_reg_dom"/>
</dbReference>
<dbReference type="Pfam" id="PF04082">
    <property type="entry name" value="Fungal_trans"/>
    <property type="match status" value="1"/>
</dbReference>
<keyword evidence="5" id="KW-0539">Nucleus</keyword>
<dbReference type="GO" id="GO:0006351">
    <property type="term" value="P:DNA-templated transcription"/>
    <property type="evidence" value="ECO:0007669"/>
    <property type="project" value="InterPro"/>
</dbReference>
<evidence type="ECO:0000313" key="8">
    <source>
        <dbReference type="Proteomes" id="UP001194746"/>
    </source>
</evidence>
<dbReference type="PROSITE" id="PS00463">
    <property type="entry name" value="ZN2_CY6_FUNGAL_1"/>
    <property type="match status" value="1"/>
</dbReference>
<dbReference type="SMART" id="SM00066">
    <property type="entry name" value="GAL4"/>
    <property type="match status" value="1"/>
</dbReference>
<dbReference type="GO" id="GO:0008270">
    <property type="term" value="F:zinc ion binding"/>
    <property type="evidence" value="ECO:0007669"/>
    <property type="project" value="InterPro"/>
</dbReference>
<keyword evidence="1" id="KW-0479">Metal-binding</keyword>
<evidence type="ECO:0000313" key="7">
    <source>
        <dbReference type="EMBL" id="KAF9885406.1"/>
    </source>
</evidence>
<dbReference type="GO" id="GO:0000981">
    <property type="term" value="F:DNA-binding transcription factor activity, RNA polymerase II-specific"/>
    <property type="evidence" value="ECO:0007669"/>
    <property type="project" value="InterPro"/>
</dbReference>
<dbReference type="PANTHER" id="PTHR46910:SF5">
    <property type="entry name" value="ZN(II)2CYS6 TRANSCRIPTION FACTOR (EUROFUNG)"/>
    <property type="match status" value="1"/>
</dbReference>
<reference evidence="7" key="1">
    <citation type="journal article" date="2019" name="Beilstein J. Org. Chem.">
        <title>Nanangenines: drimane sesquiterpenoids as the dominant metabolite cohort of a novel Australian fungus, Aspergillus nanangensis.</title>
        <authorList>
            <person name="Lacey H.J."/>
            <person name="Gilchrist C.L.M."/>
            <person name="Crombie A."/>
            <person name="Kalaitzis J.A."/>
            <person name="Vuong D."/>
            <person name="Rutledge P.J."/>
            <person name="Turner P."/>
            <person name="Pitt J.I."/>
            <person name="Lacey E."/>
            <person name="Chooi Y.H."/>
            <person name="Piggott A.M."/>
        </authorList>
    </citation>
    <scope>NUCLEOTIDE SEQUENCE</scope>
    <source>
        <strain evidence="7">MST-FP2251</strain>
    </source>
</reference>
<dbReference type="CDD" id="cd00067">
    <property type="entry name" value="GAL4"/>
    <property type="match status" value="1"/>
</dbReference>
<dbReference type="InterPro" id="IPR036864">
    <property type="entry name" value="Zn2-C6_fun-type_DNA-bd_sf"/>
</dbReference>
<dbReference type="GO" id="GO:0009893">
    <property type="term" value="P:positive regulation of metabolic process"/>
    <property type="evidence" value="ECO:0007669"/>
    <property type="project" value="UniProtKB-ARBA"/>
</dbReference>
<evidence type="ECO:0000256" key="4">
    <source>
        <dbReference type="ARBA" id="ARBA00023163"/>
    </source>
</evidence>
<dbReference type="SUPFAM" id="SSF57701">
    <property type="entry name" value="Zn2/Cys6 DNA-binding domain"/>
    <property type="match status" value="1"/>
</dbReference>
<keyword evidence="2" id="KW-0805">Transcription regulation</keyword>
<evidence type="ECO:0000256" key="3">
    <source>
        <dbReference type="ARBA" id="ARBA00023125"/>
    </source>
</evidence>
<evidence type="ECO:0000259" key="6">
    <source>
        <dbReference type="PROSITE" id="PS50048"/>
    </source>
</evidence>
<dbReference type="EMBL" id="VCAU01000096">
    <property type="protein sequence ID" value="KAF9885406.1"/>
    <property type="molecule type" value="Genomic_DNA"/>
</dbReference>
<dbReference type="Gene3D" id="4.10.240.10">
    <property type="entry name" value="Zn(2)-C6 fungal-type DNA-binding domain"/>
    <property type="match status" value="1"/>
</dbReference>
<dbReference type="InterPro" id="IPR001138">
    <property type="entry name" value="Zn2Cys6_DnaBD"/>
</dbReference>
<dbReference type="SMART" id="SM00906">
    <property type="entry name" value="Fungal_trans"/>
    <property type="match status" value="1"/>
</dbReference>
<dbReference type="PANTHER" id="PTHR46910">
    <property type="entry name" value="TRANSCRIPTION FACTOR PDR1"/>
    <property type="match status" value="1"/>
</dbReference>
<dbReference type="GO" id="GO:0003677">
    <property type="term" value="F:DNA binding"/>
    <property type="evidence" value="ECO:0007669"/>
    <property type="project" value="UniProtKB-KW"/>
</dbReference>
<dbReference type="Proteomes" id="UP001194746">
    <property type="component" value="Unassembled WGS sequence"/>
</dbReference>
<accession>A0AAD4CF80</accession>
<keyword evidence="4" id="KW-0804">Transcription</keyword>
<dbReference type="PROSITE" id="PS50048">
    <property type="entry name" value="ZN2_CY6_FUNGAL_2"/>
    <property type="match status" value="1"/>
</dbReference>
<evidence type="ECO:0000256" key="2">
    <source>
        <dbReference type="ARBA" id="ARBA00023015"/>
    </source>
</evidence>
<dbReference type="InterPro" id="IPR050987">
    <property type="entry name" value="AtrR-like"/>
</dbReference>
<sequence length="701" mass="78328">MEPEESETKESIVRRACDQCRLRKIRCDKRSPCSNCRSSQIACRSTGAGQKPPETKRRVLISSEYEKKIDLIEERLGGIEEILHDLKSHSFKSTSGQFLQPTPGSKQMTSTFPSLPAEALDQHESVNAFEGNSSLTAQSAYASKFLESAVSCSPLQMSTPKMEAALSSLKQIVNFQDNKNQSGRGKSFLQSRKNVSILRNLTLPPVEAVLPILREIKENPLPCMQALPFIGTDRLIEKCQQVFFATEDYSDATFIIVNGGLYFVFSEFMLRARNYESREAFQKHISLCRVNMETALANLNPLMPANNESIEALLLGTVHSIEISKPSLGLALMSLASHICMTLGYHQISSMEGDNETVRNEKMNLFWSVYCLEKALTLRVGRASSIPDYDISIPASSPVFGNVEPWNSMYTAWVIIAGIQGKVYELLYSHKALNQPEEQRARYVHQLGAELERTVIDPYEKTMNQLELAGYDQFYVKADQVSQLSLKTLIYRAMPPQADTPGTFPIECITAARDAIEAHQQCMKLLKEHNEGLVLSYFHWTILYSPFVPFIVLFCHTINVSSEADLHSLEDFVNSLRPVSDLSEAIAKLYRLCQVLFNIAKLYLEAKAQAQTQEEQAIGQEFDTYLSALGLAPVSAEYADGPPTSTGAAAPGPISAEMMQGIQGQMPTMPPSALRNWYSGNQHMMGLLEEDLSLFDPSVWW</sequence>
<dbReference type="CDD" id="cd12148">
    <property type="entry name" value="fungal_TF_MHR"/>
    <property type="match status" value="1"/>
</dbReference>
<protein>
    <recommendedName>
        <fullName evidence="6">Zn(2)-C6 fungal-type domain-containing protein</fullName>
    </recommendedName>
</protein>
<reference evidence="7" key="2">
    <citation type="submission" date="2020-02" db="EMBL/GenBank/DDBJ databases">
        <authorList>
            <person name="Gilchrist C.L.M."/>
            <person name="Chooi Y.-H."/>
        </authorList>
    </citation>
    <scope>NUCLEOTIDE SEQUENCE</scope>
    <source>
        <strain evidence="7">MST-FP2251</strain>
    </source>
</reference>
<evidence type="ECO:0000256" key="1">
    <source>
        <dbReference type="ARBA" id="ARBA00022723"/>
    </source>
</evidence>
<name>A0AAD4CF80_ASPNN</name>
<feature type="domain" description="Zn(2)-C6 fungal-type" evidence="6">
    <location>
        <begin position="16"/>
        <end position="45"/>
    </location>
</feature>
<dbReference type="AlphaFoldDB" id="A0AAD4CF80"/>
<comment type="caution">
    <text evidence="7">The sequence shown here is derived from an EMBL/GenBank/DDBJ whole genome shotgun (WGS) entry which is preliminary data.</text>
</comment>